<evidence type="ECO:0000259" key="8">
    <source>
        <dbReference type="Pfam" id="PF06808"/>
    </source>
</evidence>
<evidence type="ECO:0000313" key="10">
    <source>
        <dbReference type="Proteomes" id="UP000274920"/>
    </source>
</evidence>
<evidence type="ECO:0000256" key="4">
    <source>
        <dbReference type="ARBA" id="ARBA00022692"/>
    </source>
</evidence>
<dbReference type="EMBL" id="RHJS01000002">
    <property type="protein sequence ID" value="RRK33981.1"/>
    <property type="molecule type" value="Genomic_DNA"/>
</dbReference>
<dbReference type="Pfam" id="PF06808">
    <property type="entry name" value="DctM"/>
    <property type="match status" value="1"/>
</dbReference>
<protein>
    <submittedName>
        <fullName evidence="9">TRAP transporter large permease</fullName>
    </submittedName>
</protein>
<evidence type="ECO:0000256" key="3">
    <source>
        <dbReference type="ARBA" id="ARBA00022519"/>
    </source>
</evidence>
<dbReference type="RefSeq" id="WP_125129156.1">
    <property type="nucleotide sequence ID" value="NZ_RHJS01000002.1"/>
</dbReference>
<feature type="transmembrane region" description="Helical" evidence="7">
    <location>
        <begin position="52"/>
        <end position="79"/>
    </location>
</feature>
<dbReference type="NCBIfam" id="TIGR00786">
    <property type="entry name" value="dctM"/>
    <property type="match status" value="1"/>
</dbReference>
<dbReference type="PIRSF" id="PIRSF006066">
    <property type="entry name" value="HI0050"/>
    <property type="match status" value="1"/>
</dbReference>
<evidence type="ECO:0000256" key="5">
    <source>
        <dbReference type="ARBA" id="ARBA00022989"/>
    </source>
</evidence>
<name>A0A3R8L0U4_9FIRM</name>
<keyword evidence="6 7" id="KW-0472">Membrane</keyword>
<reference evidence="9" key="1">
    <citation type="submission" date="2018-10" db="EMBL/GenBank/DDBJ databases">
        <title>Schaedlerella arabinophila gen. nov. sp. nov., isolated from the mouse intestinal tract and comparative analysis with the genome of the closely related altered Schaedler flora strain ASF502.</title>
        <authorList>
            <person name="Miyake S."/>
            <person name="Soh M."/>
            <person name="Seedorf H."/>
        </authorList>
    </citation>
    <scope>NUCLEOTIDE SEQUENCE [LARGE SCALE GENOMIC DNA]</scope>
    <source>
        <strain evidence="9">DSM 106076</strain>
    </source>
</reference>
<feature type="transmembrane region" description="Helical" evidence="7">
    <location>
        <begin position="133"/>
        <end position="157"/>
    </location>
</feature>
<dbReference type="AlphaFoldDB" id="A0A3R8L0U4"/>
<feature type="transmembrane region" description="Helical" evidence="7">
    <location>
        <begin position="273"/>
        <end position="290"/>
    </location>
</feature>
<dbReference type="PANTHER" id="PTHR33362:SF3">
    <property type="entry name" value="SIALIC ACID TRAP TRANSPORTER PERMEASE PROTEIN SIAT"/>
    <property type="match status" value="1"/>
</dbReference>
<comment type="caution">
    <text evidence="9">The sequence shown here is derived from an EMBL/GenBank/DDBJ whole genome shotgun (WGS) entry which is preliminary data.</text>
</comment>
<organism evidence="9 10">
    <name type="scientific">Schaedlerella arabinosiphila</name>
    <dbReference type="NCBI Taxonomy" id="2044587"/>
    <lineage>
        <taxon>Bacteria</taxon>
        <taxon>Bacillati</taxon>
        <taxon>Bacillota</taxon>
        <taxon>Clostridia</taxon>
        <taxon>Lachnospirales</taxon>
        <taxon>Lachnospiraceae</taxon>
        <taxon>Schaedlerella</taxon>
    </lineage>
</organism>
<keyword evidence="2" id="KW-1003">Cell membrane</keyword>
<gene>
    <name evidence="9" type="ORF">EBB54_23480</name>
</gene>
<feature type="transmembrane region" description="Helical" evidence="7">
    <location>
        <begin position="355"/>
        <end position="379"/>
    </location>
</feature>
<evidence type="ECO:0000256" key="7">
    <source>
        <dbReference type="SAM" id="Phobius"/>
    </source>
</evidence>
<feature type="transmembrane region" description="Helical" evidence="7">
    <location>
        <begin position="91"/>
        <end position="113"/>
    </location>
</feature>
<keyword evidence="3" id="KW-0997">Cell inner membrane</keyword>
<comment type="subcellular location">
    <subcellularLocation>
        <location evidence="1">Cell inner membrane</location>
        <topology evidence="1">Multi-pass membrane protein</topology>
    </subcellularLocation>
</comment>
<accession>A0A3R8L0U4</accession>
<dbReference type="Proteomes" id="UP000274920">
    <property type="component" value="Unassembled WGS sequence"/>
</dbReference>
<sequence length="425" mass="45388">MMVLLLVLFLIIILIGTPVGFAMGTLTNISFSFLGGDQSMIAQKLFSGIDTYTYVCILLFILATDLMSVGGITSAIVNFCEKLVGHIKGGLAHVNVLASMLFAGLSGSAIADASGLGPVEIQLMTDGGYDRDFSASVTAASAIIGPIIPPSNIMIIFSGCIGTVSVGKMFLAGAIPGVFLGIAYMAICYFMAVRYHMPYRKKRSSAKEILRSLVDTLPALLLPIIIMGSIISGICTATESSALAVAYAMIVSLLKRRLTWKTFKESCIRSAKATANVLFIIAASTAMGWAITTLQIAQTLAAFCLEFITSKFMFLLFMNILLLILGMVLDATPAILLMVPILWPVAQVYNISDIQFGIIMCLNLMIGNLTPPVGMMLFVISNVGKVKLSALYRGILPFVGVAVAVLLIVTYVPEVSTFIPNLLMP</sequence>
<evidence type="ECO:0000256" key="2">
    <source>
        <dbReference type="ARBA" id="ARBA00022475"/>
    </source>
</evidence>
<evidence type="ECO:0000256" key="1">
    <source>
        <dbReference type="ARBA" id="ARBA00004429"/>
    </source>
</evidence>
<dbReference type="GO" id="GO:0005886">
    <property type="term" value="C:plasma membrane"/>
    <property type="evidence" value="ECO:0007669"/>
    <property type="project" value="UniProtKB-SubCell"/>
</dbReference>
<keyword evidence="5 7" id="KW-1133">Transmembrane helix</keyword>
<evidence type="ECO:0000256" key="6">
    <source>
        <dbReference type="ARBA" id="ARBA00023136"/>
    </source>
</evidence>
<proteinExistence type="predicted"/>
<dbReference type="InterPro" id="IPR004681">
    <property type="entry name" value="TRAP_DctM"/>
</dbReference>
<feature type="transmembrane region" description="Helical" evidence="7">
    <location>
        <begin position="391"/>
        <end position="412"/>
    </location>
</feature>
<keyword evidence="10" id="KW-1185">Reference proteome</keyword>
<feature type="transmembrane region" description="Helical" evidence="7">
    <location>
        <begin position="169"/>
        <end position="192"/>
    </location>
</feature>
<feature type="domain" description="TRAP C4-dicarboxylate transport system permease DctM subunit" evidence="8">
    <location>
        <begin position="6"/>
        <end position="414"/>
    </location>
</feature>
<evidence type="ECO:0000313" key="9">
    <source>
        <dbReference type="EMBL" id="RRK33981.1"/>
    </source>
</evidence>
<feature type="transmembrane region" description="Helical" evidence="7">
    <location>
        <begin position="220"/>
        <end position="253"/>
    </location>
</feature>
<keyword evidence="4 7" id="KW-0812">Transmembrane</keyword>
<dbReference type="GO" id="GO:0022857">
    <property type="term" value="F:transmembrane transporter activity"/>
    <property type="evidence" value="ECO:0007669"/>
    <property type="project" value="TreeGrafter"/>
</dbReference>
<dbReference type="PANTHER" id="PTHR33362">
    <property type="entry name" value="SIALIC ACID TRAP TRANSPORTER PERMEASE PROTEIN SIAT-RELATED"/>
    <property type="match status" value="1"/>
</dbReference>
<dbReference type="InterPro" id="IPR010656">
    <property type="entry name" value="DctM"/>
</dbReference>